<accession>A0A1M6LTF4</accession>
<sequence length="241" mass="26679">MRFCGRADEMAQIVDRWHRASKVEAPEPQLVVLKAERGVGKTRLALEFYGWLSETLDGVGREGYWPDGVEILGRSIDVNPDPDVCRYDVPIPYLWWGLRASDKDAENGIAGDAIATYDKFLAPHLVALTMRAKMMSSGKAILEVWRDVAKGEAASWSGYDTVVSVGEGLLKTAGILRGTLRSSDGSARNEAGKRAMSRVDAVMQDLGSRTTAWMRMLRNRFSPLASRRRRSPEMTTGTVIT</sequence>
<dbReference type="Proteomes" id="UP000184040">
    <property type="component" value="Unassembled WGS sequence"/>
</dbReference>
<evidence type="ECO:0008006" key="3">
    <source>
        <dbReference type="Google" id="ProtNLM"/>
    </source>
</evidence>
<keyword evidence="2" id="KW-1185">Reference proteome</keyword>
<name>A0A1M6LTF4_9RHOB</name>
<organism evidence="1 2">
    <name type="scientific">Palleronia salina</name>
    <dbReference type="NCBI Taxonomy" id="313368"/>
    <lineage>
        <taxon>Bacteria</taxon>
        <taxon>Pseudomonadati</taxon>
        <taxon>Pseudomonadota</taxon>
        <taxon>Alphaproteobacteria</taxon>
        <taxon>Rhodobacterales</taxon>
        <taxon>Roseobacteraceae</taxon>
        <taxon>Palleronia</taxon>
    </lineage>
</organism>
<protein>
    <recommendedName>
        <fullName evidence="3">AAA ATPase domain-containing protein</fullName>
    </recommendedName>
</protein>
<dbReference type="AlphaFoldDB" id="A0A1M6LTF4"/>
<reference evidence="1 2" key="1">
    <citation type="submission" date="2016-11" db="EMBL/GenBank/DDBJ databases">
        <authorList>
            <person name="Jaros S."/>
            <person name="Januszkiewicz K."/>
            <person name="Wedrychowicz H."/>
        </authorList>
    </citation>
    <scope>NUCLEOTIDE SEQUENCE [LARGE SCALE GENOMIC DNA]</scope>
    <source>
        <strain evidence="1 2">DSM 26892</strain>
    </source>
</reference>
<proteinExistence type="predicted"/>
<evidence type="ECO:0000313" key="2">
    <source>
        <dbReference type="Proteomes" id="UP000184040"/>
    </source>
</evidence>
<evidence type="ECO:0000313" key="1">
    <source>
        <dbReference type="EMBL" id="SHJ74507.1"/>
    </source>
</evidence>
<gene>
    <name evidence="1" type="ORF">SAMN04488012_11750</name>
</gene>
<dbReference type="EMBL" id="FQZA01000017">
    <property type="protein sequence ID" value="SHJ74507.1"/>
    <property type="molecule type" value="Genomic_DNA"/>
</dbReference>